<protein>
    <recommendedName>
        <fullName evidence="4">EamA domain-containing protein</fullName>
    </recommendedName>
</protein>
<dbReference type="AlphaFoldDB" id="A0A163M5Y8"/>
<evidence type="ECO:0000313" key="5">
    <source>
        <dbReference type="EMBL" id="KZS48770.1"/>
    </source>
</evidence>
<dbReference type="InterPro" id="IPR037185">
    <property type="entry name" value="EmrE-like"/>
</dbReference>
<keyword evidence="3" id="KW-0812">Transmembrane</keyword>
<dbReference type="RefSeq" id="WP_063479547.1">
    <property type="nucleotide sequence ID" value="NZ_CP147845.1"/>
</dbReference>
<dbReference type="GeneID" id="97555648"/>
<feature type="transmembrane region" description="Helical" evidence="3">
    <location>
        <begin position="38"/>
        <end position="56"/>
    </location>
</feature>
<comment type="caution">
    <text evidence="5">The sequence shown here is derived from an EMBL/GenBank/DDBJ whole genome shotgun (WGS) entry which is preliminary data.</text>
</comment>
<keyword evidence="3" id="KW-1133">Transmembrane helix</keyword>
<evidence type="ECO:0000256" key="3">
    <source>
        <dbReference type="SAM" id="Phobius"/>
    </source>
</evidence>
<comment type="subcellular location">
    <subcellularLocation>
        <location evidence="1">Endomembrane system</location>
        <topology evidence="1">Multi-pass membrane protein</topology>
    </subcellularLocation>
</comment>
<evidence type="ECO:0000256" key="2">
    <source>
        <dbReference type="ARBA" id="ARBA00007362"/>
    </source>
</evidence>
<accession>A0A163M5Y8</accession>
<dbReference type="Gene3D" id="1.10.3730.20">
    <property type="match status" value="1"/>
</dbReference>
<dbReference type="SUPFAM" id="SSF103481">
    <property type="entry name" value="Multidrug resistance efflux transporter EmrE"/>
    <property type="match status" value="1"/>
</dbReference>
<feature type="transmembrane region" description="Helical" evidence="3">
    <location>
        <begin position="12"/>
        <end position="32"/>
    </location>
</feature>
<dbReference type="Proteomes" id="UP000076796">
    <property type="component" value="Unassembled WGS sequence"/>
</dbReference>
<evidence type="ECO:0000256" key="1">
    <source>
        <dbReference type="ARBA" id="ARBA00004127"/>
    </source>
</evidence>
<name>A0A163M5Y8_9BACL</name>
<keyword evidence="6" id="KW-1185">Reference proteome</keyword>
<proteinExistence type="inferred from homology"/>
<gene>
    <name evidence="5" type="ORF">AWU65_23955</name>
</gene>
<evidence type="ECO:0000313" key="6">
    <source>
        <dbReference type="Proteomes" id="UP000076796"/>
    </source>
</evidence>
<evidence type="ECO:0000259" key="4">
    <source>
        <dbReference type="Pfam" id="PF00892"/>
    </source>
</evidence>
<reference evidence="5" key="1">
    <citation type="journal article" date="2016" name="Genome Announc.">
        <title>Draft genomes of two strains of Paenibacillus glucanolyticus with capability to degrade lignocellulose.</title>
        <authorList>
            <person name="Mathews S.L."/>
            <person name="Pawlak J."/>
            <person name="Grunden A.M."/>
        </authorList>
    </citation>
    <scope>NUCLEOTIDE SEQUENCE [LARGE SCALE GENOMIC DNA]</scope>
    <source>
        <strain evidence="5">SLM1</strain>
    </source>
</reference>
<dbReference type="GO" id="GO:0016020">
    <property type="term" value="C:membrane"/>
    <property type="evidence" value="ECO:0007669"/>
    <property type="project" value="InterPro"/>
</dbReference>
<dbReference type="Pfam" id="PF00892">
    <property type="entry name" value="EamA"/>
    <property type="match status" value="1"/>
</dbReference>
<comment type="similarity">
    <text evidence="2">Belongs to the EamA transporter family.</text>
</comment>
<sequence length="72" mass="7997">MDKNISQRESGYYNALIFLVPLITIVISVLFLGETITTKMVVGLILIIIGIALVNLKMKSLQKRGNMLEGDM</sequence>
<organism evidence="5 6">
    <name type="scientific">Paenibacillus glucanolyticus</name>
    <dbReference type="NCBI Taxonomy" id="59843"/>
    <lineage>
        <taxon>Bacteria</taxon>
        <taxon>Bacillati</taxon>
        <taxon>Bacillota</taxon>
        <taxon>Bacilli</taxon>
        <taxon>Bacillales</taxon>
        <taxon>Paenibacillaceae</taxon>
        <taxon>Paenibacillus</taxon>
    </lineage>
</organism>
<feature type="domain" description="EamA" evidence="4">
    <location>
        <begin position="14"/>
        <end position="55"/>
    </location>
</feature>
<dbReference type="InterPro" id="IPR000620">
    <property type="entry name" value="EamA_dom"/>
</dbReference>
<dbReference type="EMBL" id="LWMH01000001">
    <property type="protein sequence ID" value="KZS48770.1"/>
    <property type="molecule type" value="Genomic_DNA"/>
</dbReference>
<keyword evidence="3" id="KW-0472">Membrane</keyword>